<name>A0A2U1TTU4_9GAMM</name>
<keyword evidence="1" id="KW-0175">Coiled coil</keyword>
<evidence type="ECO:0000313" key="2">
    <source>
        <dbReference type="EMBL" id="PWC12809.1"/>
    </source>
</evidence>
<dbReference type="EMBL" id="QDKJ01000006">
    <property type="protein sequence ID" value="PWC12809.1"/>
    <property type="molecule type" value="Genomic_DNA"/>
</dbReference>
<comment type="caution">
    <text evidence="2">The sequence shown here is derived from an EMBL/GenBank/DDBJ whole genome shotgun (WGS) entry which is preliminary data.</text>
</comment>
<accession>A0A2U1TTU4</accession>
<reference evidence="2 3" key="1">
    <citation type="submission" date="2018-04" db="EMBL/GenBank/DDBJ databases">
        <title>Brenneria corticis sp.nov.</title>
        <authorList>
            <person name="Li Y."/>
        </authorList>
    </citation>
    <scope>NUCLEOTIDE SEQUENCE [LARGE SCALE GENOMIC DNA]</scope>
    <source>
        <strain evidence="2 3">LMG 27715</strain>
    </source>
</reference>
<proteinExistence type="predicted"/>
<keyword evidence="3" id="KW-1185">Reference proteome</keyword>
<evidence type="ECO:0000313" key="3">
    <source>
        <dbReference type="Proteomes" id="UP000245138"/>
    </source>
</evidence>
<gene>
    <name evidence="2" type="ORF">B4923_09800</name>
</gene>
<dbReference type="Proteomes" id="UP000245138">
    <property type="component" value="Unassembled WGS sequence"/>
</dbReference>
<dbReference type="AlphaFoldDB" id="A0A2U1TTU4"/>
<protein>
    <submittedName>
        <fullName evidence="2">Type III secretion protein</fullName>
    </submittedName>
</protein>
<dbReference type="RefSeq" id="WP_109054162.1">
    <property type="nucleotide sequence ID" value="NZ_QDKJ01000006.1"/>
</dbReference>
<evidence type="ECO:0000256" key="1">
    <source>
        <dbReference type="SAM" id="Coils"/>
    </source>
</evidence>
<organism evidence="2 3">
    <name type="scientific">Brenneria roseae subsp. americana</name>
    <dbReference type="NCBI Taxonomy" id="1508507"/>
    <lineage>
        <taxon>Bacteria</taxon>
        <taxon>Pseudomonadati</taxon>
        <taxon>Pseudomonadota</taxon>
        <taxon>Gammaproteobacteria</taxon>
        <taxon>Enterobacterales</taxon>
        <taxon>Pectobacteriaceae</taxon>
        <taxon>Brenneria</taxon>
    </lineage>
</organism>
<sequence>MPHDHSEPNELQTTLNLLLPIRRQRLSRSERQLRQETLALTRIEKQSLAHQQQLAALQQDCQRQRSAFTHQVQGRQQSLDNLKKRLADEQRLLHAMETETRQHEASLQQHRDQQQQVETARQTTRRCQKAVEKLEFLLTLPQESP</sequence>
<dbReference type="OrthoDB" id="6434521at2"/>
<feature type="coiled-coil region" evidence="1">
    <location>
        <begin position="26"/>
        <end position="113"/>
    </location>
</feature>